<organism evidence="1 2">
    <name type="scientific">Salipaludibacillus neizhouensis</name>
    <dbReference type="NCBI Taxonomy" id="885475"/>
    <lineage>
        <taxon>Bacteria</taxon>
        <taxon>Bacillati</taxon>
        <taxon>Bacillota</taxon>
        <taxon>Bacilli</taxon>
        <taxon>Bacillales</taxon>
        <taxon>Bacillaceae</taxon>
    </lineage>
</organism>
<accession>A0A3A9K2C2</accession>
<dbReference type="AlphaFoldDB" id="A0A3A9K2C2"/>
<dbReference type="OrthoDB" id="2876854at2"/>
<name>A0A3A9K2C2_9BACI</name>
<keyword evidence="2" id="KW-1185">Reference proteome</keyword>
<evidence type="ECO:0000313" key="2">
    <source>
        <dbReference type="Proteomes" id="UP000281498"/>
    </source>
</evidence>
<dbReference type="EMBL" id="PDOE01000023">
    <property type="protein sequence ID" value="RKL65080.1"/>
    <property type="molecule type" value="Genomic_DNA"/>
</dbReference>
<evidence type="ECO:0000313" key="1">
    <source>
        <dbReference type="EMBL" id="RKL65080.1"/>
    </source>
</evidence>
<protein>
    <submittedName>
        <fullName evidence="1">Uncharacterized protein</fullName>
    </submittedName>
</protein>
<dbReference type="Proteomes" id="UP000281498">
    <property type="component" value="Unassembled WGS sequence"/>
</dbReference>
<dbReference type="RefSeq" id="WP_110934586.1">
    <property type="nucleotide sequence ID" value="NZ_KZ614146.1"/>
</dbReference>
<gene>
    <name evidence="1" type="ORF">CR203_22700</name>
</gene>
<proteinExistence type="predicted"/>
<sequence>MIEQLKDMDADLKVFICKKLFEERIGIKNEIINEAIMAGFDEQDFLNGLDIFLYNELVSIPKVPNAVLNKDILINDSKFHELKSKGYL</sequence>
<comment type="caution">
    <text evidence="1">The sequence shown here is derived from an EMBL/GenBank/DDBJ whole genome shotgun (WGS) entry which is preliminary data.</text>
</comment>
<reference evidence="1 2" key="1">
    <citation type="submission" date="2017-10" db="EMBL/GenBank/DDBJ databases">
        <title>Bacillus sp. nov., a halophilic bacterium isolated from a Keqin Lake.</title>
        <authorList>
            <person name="Wang H."/>
        </authorList>
    </citation>
    <scope>NUCLEOTIDE SEQUENCE [LARGE SCALE GENOMIC DNA]</scope>
    <source>
        <strain evidence="1 2">KCTC 13187</strain>
    </source>
</reference>